<evidence type="ECO:0000256" key="1">
    <source>
        <dbReference type="SAM" id="MobiDB-lite"/>
    </source>
</evidence>
<dbReference type="OrthoDB" id="2502907at2759"/>
<accession>A0A9Q3FD38</accession>
<dbReference type="EMBL" id="AVOT02040522">
    <property type="protein sequence ID" value="MBW0535753.1"/>
    <property type="molecule type" value="Genomic_DNA"/>
</dbReference>
<feature type="transmembrane region" description="Helical" evidence="2">
    <location>
        <begin position="82"/>
        <end position="103"/>
    </location>
</feature>
<comment type="caution">
    <text evidence="3">The sequence shown here is derived from an EMBL/GenBank/DDBJ whole genome shotgun (WGS) entry which is preliminary data.</text>
</comment>
<evidence type="ECO:0000256" key="2">
    <source>
        <dbReference type="SAM" id="Phobius"/>
    </source>
</evidence>
<protein>
    <submittedName>
        <fullName evidence="3">Uncharacterized protein</fullName>
    </submittedName>
</protein>
<feature type="transmembrane region" description="Helical" evidence="2">
    <location>
        <begin position="20"/>
        <end position="38"/>
    </location>
</feature>
<proteinExistence type="predicted"/>
<feature type="transmembrane region" description="Helical" evidence="2">
    <location>
        <begin position="182"/>
        <end position="207"/>
    </location>
</feature>
<sequence length="350" mass="38084">MNFSNPSISINSDLPHSIPVLALIGNCFNDLATIPLSFLPFSSRFQITAFTLIHSLRIAYLYHSALKAAGVSVGRRPGDVSFIQASLVCTTLVMSGTTMAAILQAKPSSLFSHGSGDLVAAYMLAGIAMKWFHPFIQAIPQLPLKIFCFFIDGFATTFGTISLGLIPTLNDHAMTSTTGEPLILPIIILPLLCGSGASLIVPFFGLFKPRFSFGHPGFLSEKLSVDFWGPWLICLCYGTIVDGRGILFGGTRQLLNHLNLVNLAPLDEKQKINQPWLLPDEAHTLCSLILSAIYIINEFAPNLLNKITKDLLNNQSQKAKSPDEPAQSVRASGVKKSTGQLLQRTEKKQN</sequence>
<feature type="region of interest" description="Disordered" evidence="1">
    <location>
        <begin position="315"/>
        <end position="350"/>
    </location>
</feature>
<keyword evidence="4" id="KW-1185">Reference proteome</keyword>
<dbReference type="AlphaFoldDB" id="A0A9Q3FD38"/>
<evidence type="ECO:0000313" key="3">
    <source>
        <dbReference type="EMBL" id="MBW0535753.1"/>
    </source>
</evidence>
<keyword evidence="2" id="KW-1133">Transmembrane helix</keyword>
<feature type="transmembrane region" description="Helical" evidence="2">
    <location>
        <begin position="115"/>
        <end position="132"/>
    </location>
</feature>
<keyword evidence="2" id="KW-0812">Transmembrane</keyword>
<feature type="transmembrane region" description="Helical" evidence="2">
    <location>
        <begin position="144"/>
        <end position="170"/>
    </location>
</feature>
<dbReference type="Proteomes" id="UP000765509">
    <property type="component" value="Unassembled WGS sequence"/>
</dbReference>
<reference evidence="3" key="1">
    <citation type="submission" date="2021-03" db="EMBL/GenBank/DDBJ databases">
        <title>Draft genome sequence of rust myrtle Austropuccinia psidii MF-1, a brazilian biotype.</title>
        <authorList>
            <person name="Quecine M.C."/>
            <person name="Pachon D.M.R."/>
            <person name="Bonatelli M.L."/>
            <person name="Correr F.H."/>
            <person name="Franceschini L.M."/>
            <person name="Leite T.F."/>
            <person name="Margarido G.R.A."/>
            <person name="Almeida C.A."/>
            <person name="Ferrarezi J.A."/>
            <person name="Labate C.A."/>
        </authorList>
    </citation>
    <scope>NUCLEOTIDE SEQUENCE</scope>
    <source>
        <strain evidence="3">MF-1</strain>
    </source>
</reference>
<gene>
    <name evidence="3" type="ORF">O181_075468</name>
</gene>
<name>A0A9Q3FD38_9BASI</name>
<evidence type="ECO:0000313" key="4">
    <source>
        <dbReference type="Proteomes" id="UP000765509"/>
    </source>
</evidence>
<organism evidence="3 4">
    <name type="scientific">Austropuccinia psidii MF-1</name>
    <dbReference type="NCBI Taxonomy" id="1389203"/>
    <lineage>
        <taxon>Eukaryota</taxon>
        <taxon>Fungi</taxon>
        <taxon>Dikarya</taxon>
        <taxon>Basidiomycota</taxon>
        <taxon>Pucciniomycotina</taxon>
        <taxon>Pucciniomycetes</taxon>
        <taxon>Pucciniales</taxon>
        <taxon>Sphaerophragmiaceae</taxon>
        <taxon>Austropuccinia</taxon>
    </lineage>
</organism>
<keyword evidence="2" id="KW-0472">Membrane</keyword>